<dbReference type="InterPro" id="IPR006094">
    <property type="entry name" value="Oxid_FAD_bind_N"/>
</dbReference>
<keyword evidence="2" id="KW-0274">FAD</keyword>
<evidence type="ECO:0000256" key="1">
    <source>
        <dbReference type="ARBA" id="ARBA00022630"/>
    </source>
</evidence>
<dbReference type="Gene3D" id="3.30.465.10">
    <property type="match status" value="1"/>
</dbReference>
<evidence type="ECO:0000259" key="3">
    <source>
        <dbReference type="PROSITE" id="PS51387"/>
    </source>
</evidence>
<dbReference type="PANTHER" id="PTHR11748:SF103">
    <property type="entry name" value="GLYCOLATE OXIDASE SUBUNIT GLCE"/>
    <property type="match status" value="1"/>
</dbReference>
<dbReference type="SUPFAM" id="SSF55103">
    <property type="entry name" value="FAD-linked oxidases, C-terminal domain"/>
    <property type="match status" value="1"/>
</dbReference>
<dbReference type="InterPro" id="IPR036318">
    <property type="entry name" value="FAD-bd_PCMH-like_sf"/>
</dbReference>
<dbReference type="EMBL" id="JBHSHD010000015">
    <property type="protein sequence ID" value="MFC4822090.1"/>
    <property type="molecule type" value="Genomic_DNA"/>
</dbReference>
<keyword evidence="4" id="KW-0560">Oxidoreductase</keyword>
<dbReference type="EC" id="1.1.99.14" evidence="4"/>
<keyword evidence="1" id="KW-0285">Flavoprotein</keyword>
<dbReference type="SUPFAM" id="SSF56176">
    <property type="entry name" value="FAD-binding/transporter-associated domain-like"/>
    <property type="match status" value="1"/>
</dbReference>
<dbReference type="Proteomes" id="UP001595886">
    <property type="component" value="Unassembled WGS sequence"/>
</dbReference>
<keyword evidence="5" id="KW-1185">Reference proteome</keyword>
<evidence type="ECO:0000313" key="5">
    <source>
        <dbReference type="Proteomes" id="UP001595886"/>
    </source>
</evidence>
<evidence type="ECO:0000313" key="4">
    <source>
        <dbReference type="EMBL" id="MFC4822090.1"/>
    </source>
</evidence>
<sequence length="357" mass="37631">MGDADRSAVLAERVREAIADATALQLRGSGSKDFLGHAANGVPLDLRDHAGIVRYAPDELVLTARAGTPLAQIEAALAEHGQMLGFEPPHHGAGATLGGTLAAGLSGPRRASAGAARDFVLGVRVLDGRGQVLRFGGEVIKNVAGYDVARLMVGAFGTLGAILEASLRLVPRPRAERTLALELDADAALERLRDWSQRPLPISASAIDGGRLHLRLSGADAAVRAAASEIGGETVGDGARLWHSLREQTHAFFADPRPLWRLSVAPATPLADLGGPQLVEWQGAQRWLTSDADPARLRAAAAAGGGHATRFRAGADGTAVEHVFHPLPPPMLALHRRLKAEFDPHGLFNRGRLYPEL</sequence>
<dbReference type="RefSeq" id="WP_380022371.1">
    <property type="nucleotide sequence ID" value="NZ_JBHSHD010000015.1"/>
</dbReference>
<dbReference type="NCBIfam" id="NF008439">
    <property type="entry name" value="PRK11282.1"/>
    <property type="match status" value="1"/>
</dbReference>
<protein>
    <submittedName>
        <fullName evidence="4">Glycolate oxidase subunit GlcE</fullName>
        <ecNumber evidence="4">1.1.99.14</ecNumber>
    </submittedName>
</protein>
<dbReference type="InterPro" id="IPR016166">
    <property type="entry name" value="FAD-bd_PCMH"/>
</dbReference>
<comment type="caution">
    <text evidence="4">The sequence shown here is derived from an EMBL/GenBank/DDBJ whole genome shotgun (WGS) entry which is preliminary data.</text>
</comment>
<gene>
    <name evidence="4" type="primary">glcE</name>
    <name evidence="4" type="ORF">ACFO6Q_17325</name>
</gene>
<dbReference type="InterPro" id="IPR016169">
    <property type="entry name" value="FAD-bd_PCMH_sub2"/>
</dbReference>
<feature type="domain" description="FAD-binding PCMH-type" evidence="3">
    <location>
        <begin position="1"/>
        <end position="172"/>
    </location>
</feature>
<evidence type="ECO:0000256" key="2">
    <source>
        <dbReference type="ARBA" id="ARBA00022827"/>
    </source>
</evidence>
<reference evidence="5" key="1">
    <citation type="journal article" date="2019" name="Int. J. Syst. Evol. Microbiol.">
        <title>The Global Catalogue of Microorganisms (GCM) 10K type strain sequencing project: providing services to taxonomists for standard genome sequencing and annotation.</title>
        <authorList>
            <consortium name="The Broad Institute Genomics Platform"/>
            <consortium name="The Broad Institute Genome Sequencing Center for Infectious Disease"/>
            <person name="Wu L."/>
            <person name="Ma J."/>
        </authorList>
    </citation>
    <scope>NUCLEOTIDE SEQUENCE [LARGE SCALE GENOMIC DNA]</scope>
    <source>
        <strain evidence="5">CCUG 30340</strain>
    </source>
</reference>
<dbReference type="Pfam" id="PF01565">
    <property type="entry name" value="FAD_binding_4"/>
    <property type="match status" value="1"/>
</dbReference>
<dbReference type="InterPro" id="IPR016164">
    <property type="entry name" value="FAD-linked_Oxase-like_C"/>
</dbReference>
<dbReference type="PROSITE" id="PS51387">
    <property type="entry name" value="FAD_PCMH"/>
    <property type="match status" value="1"/>
</dbReference>
<dbReference type="PANTHER" id="PTHR11748">
    <property type="entry name" value="D-LACTATE DEHYDROGENASE"/>
    <property type="match status" value="1"/>
</dbReference>
<accession>A0ABV9QYE6</accession>
<organism evidence="4 5">
    <name type="scientific">Dokdonella ginsengisoli</name>
    <dbReference type="NCBI Taxonomy" id="363846"/>
    <lineage>
        <taxon>Bacteria</taxon>
        <taxon>Pseudomonadati</taxon>
        <taxon>Pseudomonadota</taxon>
        <taxon>Gammaproteobacteria</taxon>
        <taxon>Lysobacterales</taxon>
        <taxon>Rhodanobacteraceae</taxon>
        <taxon>Dokdonella</taxon>
    </lineage>
</organism>
<name>A0ABV9QYE6_9GAMM</name>
<proteinExistence type="predicted"/>
<dbReference type="GO" id="GO:0019154">
    <property type="term" value="F:glycolate dehydrogenase activity"/>
    <property type="evidence" value="ECO:0007669"/>
    <property type="project" value="UniProtKB-EC"/>
</dbReference>